<evidence type="ECO:0008006" key="4">
    <source>
        <dbReference type="Google" id="ProtNLM"/>
    </source>
</evidence>
<keyword evidence="3" id="KW-1185">Reference proteome</keyword>
<gene>
    <name evidence="2" type="ORF">RZN69_08260</name>
</gene>
<dbReference type="EMBL" id="CP136920">
    <property type="protein sequence ID" value="WOO43084.1"/>
    <property type="molecule type" value="Genomic_DNA"/>
</dbReference>
<keyword evidence="1" id="KW-1133">Transmembrane helix</keyword>
<dbReference type="RefSeq" id="WP_317835622.1">
    <property type="nucleotide sequence ID" value="NZ_CP136920.1"/>
</dbReference>
<feature type="transmembrane region" description="Helical" evidence="1">
    <location>
        <begin position="34"/>
        <end position="55"/>
    </location>
</feature>
<proteinExistence type="predicted"/>
<protein>
    <recommendedName>
        <fullName evidence="4">DUF3592 domain-containing protein</fullName>
    </recommendedName>
</protein>
<accession>A0AAQ3LJ34</accession>
<keyword evidence="1" id="KW-0812">Transmembrane</keyword>
<organism evidence="2 3">
    <name type="scientific">Rubellicoccus peritrichatus</name>
    <dbReference type="NCBI Taxonomy" id="3080537"/>
    <lineage>
        <taxon>Bacteria</taxon>
        <taxon>Pseudomonadati</taxon>
        <taxon>Verrucomicrobiota</taxon>
        <taxon>Opitutia</taxon>
        <taxon>Puniceicoccales</taxon>
        <taxon>Cerasicoccaceae</taxon>
        <taxon>Rubellicoccus</taxon>
    </lineage>
</organism>
<evidence type="ECO:0000256" key="1">
    <source>
        <dbReference type="SAM" id="Phobius"/>
    </source>
</evidence>
<name>A0AAQ3LJ34_9BACT</name>
<sequence length="264" mass="29878">MNQEPDIATFLASNPPRQIPAIVWKRAVKGSGMVGLVLFGIFFGGMGLLFTKIFFPWSIIQELSLDLGNPATTDGRITVVEETNMTVNESTVWRYEFSFEDATETAHTGICFRTGSPWAAQETRTIEYLESNPSVARISGTSLDEAGKFGAFVIIFPLVGFGIIFVHVHTRRRKRHLLKNGLLAEAQVIDVFGTKTRINYKQVFKITFAFQGWDGRSHEAKLRTHHDHLISLATKRQQAEQNVYLFYDSKKPKRVFFAESLIDE</sequence>
<evidence type="ECO:0000313" key="2">
    <source>
        <dbReference type="EMBL" id="WOO43084.1"/>
    </source>
</evidence>
<dbReference type="AlphaFoldDB" id="A0AAQ3LJ34"/>
<feature type="transmembrane region" description="Helical" evidence="1">
    <location>
        <begin position="149"/>
        <end position="168"/>
    </location>
</feature>
<dbReference type="Proteomes" id="UP001304300">
    <property type="component" value="Chromosome"/>
</dbReference>
<evidence type="ECO:0000313" key="3">
    <source>
        <dbReference type="Proteomes" id="UP001304300"/>
    </source>
</evidence>
<dbReference type="KEGG" id="puo:RZN69_08260"/>
<reference evidence="2 3" key="1">
    <citation type="submission" date="2023-10" db="EMBL/GenBank/DDBJ databases">
        <title>Rubellicoccus peritrichatus gen. nov., sp. nov., isolated from an algae of coral reef tank.</title>
        <authorList>
            <person name="Luo J."/>
        </authorList>
    </citation>
    <scope>NUCLEOTIDE SEQUENCE [LARGE SCALE GENOMIC DNA]</scope>
    <source>
        <strain evidence="2 3">CR14</strain>
    </source>
</reference>
<keyword evidence="1" id="KW-0472">Membrane</keyword>